<organism evidence="1 2">
    <name type="scientific">Endozoicomonas montiporae CL-33</name>
    <dbReference type="NCBI Taxonomy" id="570277"/>
    <lineage>
        <taxon>Bacteria</taxon>
        <taxon>Pseudomonadati</taxon>
        <taxon>Pseudomonadota</taxon>
        <taxon>Gammaproteobacteria</taxon>
        <taxon>Oceanospirillales</taxon>
        <taxon>Endozoicomonadaceae</taxon>
        <taxon>Endozoicomonas</taxon>
    </lineage>
</organism>
<dbReference type="AlphaFoldDB" id="A0A142BDN2"/>
<reference evidence="1 2" key="1">
    <citation type="journal article" date="2016" name="Front. Microbiol.">
        <title>Genomic Insight into the Host-Endosymbiont Relationship of Endozoicomonas montiporae CL-33(T) with its Coral Host.</title>
        <authorList>
            <person name="Ding J.-Y."/>
            <person name="Shiu J.-H."/>
            <person name="Chen W.-M."/>
            <person name="Chiang Y.-R."/>
            <person name="Tang S.-L."/>
        </authorList>
    </citation>
    <scope>NUCLEOTIDE SEQUENCE [LARGE SCALE GENOMIC DNA]</scope>
    <source>
        <strain evidence="1 2">CL-33</strain>
    </source>
</reference>
<gene>
    <name evidence="1" type="ORF">EZMO1_2810</name>
</gene>
<dbReference type="RefSeq" id="WP_051789256.1">
    <property type="nucleotide sequence ID" value="NZ_CP013251.1"/>
</dbReference>
<dbReference type="Proteomes" id="UP000071065">
    <property type="component" value="Chromosome"/>
</dbReference>
<evidence type="ECO:0000313" key="1">
    <source>
        <dbReference type="EMBL" id="AMO56858.1"/>
    </source>
</evidence>
<protein>
    <submittedName>
        <fullName evidence="1">Uncharacterized protein</fullName>
    </submittedName>
</protein>
<dbReference type="PATRIC" id="fig|570277.3.peg.3033"/>
<accession>A0A142BDN2</accession>
<dbReference type="EMBL" id="CP013251">
    <property type="protein sequence ID" value="AMO56858.1"/>
    <property type="molecule type" value="Genomic_DNA"/>
</dbReference>
<sequence length="94" mass="10749">MTTKQKKLIDRTPQFNLFLQEHDCPEKPEATIAFTGAERRFVAPNPEDITVGNVLLKQYLEQAGQRTPKIVADMLDQQNWSAFEERYASSGRPP</sequence>
<name>A0A142BDN2_9GAMM</name>
<proteinExistence type="predicted"/>
<dbReference type="KEGG" id="emp:EZMO1_2810"/>
<evidence type="ECO:0000313" key="2">
    <source>
        <dbReference type="Proteomes" id="UP000071065"/>
    </source>
</evidence>